<sequence length="115" mass="13334">MESMTYARIMITCTEYGGRKVDYHNVKAIHYCNPNNESYEAQSHSMQGAAACRELDRSSRYCVPSYGMLTARAEPFEQIHKPDNCLLAIDTLRFRTTLPRIYATKRRCNIKMNFP</sequence>
<protein>
    <submittedName>
        <fullName evidence="1">Uncharacterized protein</fullName>
    </submittedName>
</protein>
<reference evidence="2" key="1">
    <citation type="journal article" date="2011" name="PLoS Genet.">
        <title>Genomic analysis of the necrotrophic fungal pathogens Sclerotinia sclerotiorum and Botrytis cinerea.</title>
        <authorList>
            <person name="Amselem J."/>
            <person name="Cuomo C.A."/>
            <person name="van Kan J.A."/>
            <person name="Viaud M."/>
            <person name="Benito E.P."/>
            <person name="Couloux A."/>
            <person name="Coutinho P.M."/>
            <person name="de Vries R.P."/>
            <person name="Dyer P.S."/>
            <person name="Fillinger S."/>
            <person name="Fournier E."/>
            <person name="Gout L."/>
            <person name="Hahn M."/>
            <person name="Kohn L."/>
            <person name="Lapalu N."/>
            <person name="Plummer K.M."/>
            <person name="Pradier J.M."/>
            <person name="Quevillon E."/>
            <person name="Sharon A."/>
            <person name="Simon A."/>
            <person name="ten Have A."/>
            <person name="Tudzynski B."/>
            <person name="Tudzynski P."/>
            <person name="Wincker P."/>
            <person name="Andrew M."/>
            <person name="Anthouard V."/>
            <person name="Beever R.E."/>
            <person name="Beffa R."/>
            <person name="Benoit I."/>
            <person name="Bouzid O."/>
            <person name="Brault B."/>
            <person name="Chen Z."/>
            <person name="Choquer M."/>
            <person name="Collemare J."/>
            <person name="Cotton P."/>
            <person name="Danchin E.G."/>
            <person name="Da Silva C."/>
            <person name="Gautier A."/>
            <person name="Giraud C."/>
            <person name="Giraud T."/>
            <person name="Gonzalez C."/>
            <person name="Grossetete S."/>
            <person name="Guldener U."/>
            <person name="Henrissat B."/>
            <person name="Howlett B.J."/>
            <person name="Kodira C."/>
            <person name="Kretschmer M."/>
            <person name="Lappartient A."/>
            <person name="Leroch M."/>
            <person name="Levis C."/>
            <person name="Mauceli E."/>
            <person name="Neuveglise C."/>
            <person name="Oeser B."/>
            <person name="Pearson M."/>
            <person name="Poulain J."/>
            <person name="Poussereau N."/>
            <person name="Quesneville H."/>
            <person name="Rascle C."/>
            <person name="Schumacher J."/>
            <person name="Segurens B."/>
            <person name="Sexton A."/>
            <person name="Silva E."/>
            <person name="Sirven C."/>
            <person name="Soanes D.M."/>
            <person name="Talbot N.J."/>
            <person name="Templeton M."/>
            <person name="Yandava C."/>
            <person name="Yarden O."/>
            <person name="Zeng Q."/>
            <person name="Rollins J.A."/>
            <person name="Lebrun M.H."/>
            <person name="Dickman M."/>
        </authorList>
    </citation>
    <scope>NUCLEOTIDE SEQUENCE [LARGE SCALE GENOMIC DNA]</scope>
    <source>
        <strain evidence="2">ATCC 18683 / 1980 / Ss-1</strain>
    </source>
</reference>
<evidence type="ECO:0000313" key="1">
    <source>
        <dbReference type="EMBL" id="EDN95983.1"/>
    </source>
</evidence>
<dbReference type="Proteomes" id="UP000001312">
    <property type="component" value="Unassembled WGS sequence"/>
</dbReference>
<dbReference type="InParanoid" id="A7F2P1"/>
<accession>A7F2P1</accession>
<dbReference type="KEGG" id="ssl:SS1G_12189"/>
<dbReference type="AlphaFoldDB" id="A7F2P1"/>
<dbReference type="EMBL" id="CH476639">
    <property type="protein sequence ID" value="EDN95983.1"/>
    <property type="molecule type" value="Genomic_DNA"/>
</dbReference>
<dbReference type="GeneID" id="5483229"/>
<gene>
    <name evidence="1" type="ORF">SS1G_12189</name>
</gene>
<proteinExistence type="predicted"/>
<dbReference type="RefSeq" id="XP_001587159.1">
    <property type="nucleotide sequence ID" value="XM_001587109.1"/>
</dbReference>
<dbReference type="HOGENOM" id="CLU_2110453_0_0_1"/>
<keyword evidence="2" id="KW-1185">Reference proteome</keyword>
<name>A7F2P1_SCLS1</name>
<organism evidence="1 2">
    <name type="scientific">Sclerotinia sclerotiorum (strain ATCC 18683 / 1980 / Ss-1)</name>
    <name type="common">White mold</name>
    <name type="synonym">Whetzelinia sclerotiorum</name>
    <dbReference type="NCBI Taxonomy" id="665079"/>
    <lineage>
        <taxon>Eukaryota</taxon>
        <taxon>Fungi</taxon>
        <taxon>Dikarya</taxon>
        <taxon>Ascomycota</taxon>
        <taxon>Pezizomycotina</taxon>
        <taxon>Leotiomycetes</taxon>
        <taxon>Helotiales</taxon>
        <taxon>Sclerotiniaceae</taxon>
        <taxon>Sclerotinia</taxon>
    </lineage>
</organism>
<evidence type="ECO:0000313" key="2">
    <source>
        <dbReference type="Proteomes" id="UP000001312"/>
    </source>
</evidence>